<name>A0A5A8F7S7_9BACT</name>
<keyword evidence="9" id="KW-1185">Reference proteome</keyword>
<keyword evidence="3 6" id="KW-0238">DNA-binding</keyword>
<evidence type="ECO:0000256" key="4">
    <source>
        <dbReference type="ARBA" id="ARBA00023172"/>
    </source>
</evidence>
<dbReference type="GO" id="GO:0009379">
    <property type="term" value="C:Holliday junction helicase complex"/>
    <property type="evidence" value="ECO:0007669"/>
    <property type="project" value="InterPro"/>
</dbReference>
<dbReference type="EMBL" id="VFJB01000005">
    <property type="protein sequence ID" value="KAA0258008.1"/>
    <property type="molecule type" value="Genomic_DNA"/>
</dbReference>
<comment type="subcellular location">
    <subcellularLocation>
        <location evidence="6">Cytoplasm</location>
    </subcellularLocation>
</comment>
<dbReference type="Gene3D" id="1.10.150.20">
    <property type="entry name" value="5' to 3' exonuclease, C-terminal subdomain"/>
    <property type="match status" value="1"/>
</dbReference>
<dbReference type="Gene3D" id="1.10.8.10">
    <property type="entry name" value="DNA helicase RuvA subunit, C-terminal domain"/>
    <property type="match status" value="1"/>
</dbReference>
<dbReference type="RefSeq" id="WP_149266329.1">
    <property type="nucleotide sequence ID" value="NZ_VFJB01000005.1"/>
</dbReference>
<dbReference type="InterPro" id="IPR010994">
    <property type="entry name" value="RuvA_2-like"/>
</dbReference>
<dbReference type="CDD" id="cd14332">
    <property type="entry name" value="UBA_RuvA_C"/>
    <property type="match status" value="1"/>
</dbReference>
<dbReference type="GO" id="GO:0005524">
    <property type="term" value="F:ATP binding"/>
    <property type="evidence" value="ECO:0007669"/>
    <property type="project" value="InterPro"/>
</dbReference>
<dbReference type="GO" id="GO:0000400">
    <property type="term" value="F:four-way junction DNA binding"/>
    <property type="evidence" value="ECO:0007669"/>
    <property type="project" value="UniProtKB-UniRule"/>
</dbReference>
<dbReference type="Pfam" id="PF01330">
    <property type="entry name" value="RuvA_N"/>
    <property type="match status" value="1"/>
</dbReference>
<dbReference type="Proteomes" id="UP000322876">
    <property type="component" value="Unassembled WGS sequence"/>
</dbReference>
<dbReference type="GO" id="GO:0006281">
    <property type="term" value="P:DNA repair"/>
    <property type="evidence" value="ECO:0007669"/>
    <property type="project" value="UniProtKB-UniRule"/>
</dbReference>
<dbReference type="SUPFAM" id="SSF50249">
    <property type="entry name" value="Nucleic acid-binding proteins"/>
    <property type="match status" value="1"/>
</dbReference>
<dbReference type="InterPro" id="IPR000085">
    <property type="entry name" value="RuvA"/>
</dbReference>
<evidence type="ECO:0000256" key="1">
    <source>
        <dbReference type="ARBA" id="ARBA00022490"/>
    </source>
</evidence>
<feature type="region of interest" description="Domain I" evidence="6">
    <location>
        <begin position="1"/>
        <end position="64"/>
    </location>
</feature>
<dbReference type="SUPFAM" id="SSF47781">
    <property type="entry name" value="RuvA domain 2-like"/>
    <property type="match status" value="1"/>
</dbReference>
<dbReference type="SUPFAM" id="SSF46929">
    <property type="entry name" value="DNA helicase RuvA subunit, C-terminal domain"/>
    <property type="match status" value="1"/>
</dbReference>
<evidence type="ECO:0000256" key="2">
    <source>
        <dbReference type="ARBA" id="ARBA00022763"/>
    </source>
</evidence>
<dbReference type="AlphaFoldDB" id="A0A5A8F7S7"/>
<dbReference type="GO" id="GO:0005737">
    <property type="term" value="C:cytoplasm"/>
    <property type="evidence" value="ECO:0007669"/>
    <property type="project" value="UniProtKB-SubCell"/>
</dbReference>
<dbReference type="InterPro" id="IPR013849">
    <property type="entry name" value="DNA_helicase_Holl-junc_RuvA_I"/>
</dbReference>
<evidence type="ECO:0000256" key="5">
    <source>
        <dbReference type="ARBA" id="ARBA00023204"/>
    </source>
</evidence>
<dbReference type="HAMAP" id="MF_00031">
    <property type="entry name" value="DNA_HJ_migration_RuvA"/>
    <property type="match status" value="1"/>
</dbReference>
<keyword evidence="4 6" id="KW-0233">DNA recombination</keyword>
<dbReference type="NCBIfam" id="TIGR00084">
    <property type="entry name" value="ruvA"/>
    <property type="match status" value="1"/>
</dbReference>
<comment type="domain">
    <text evidence="6">Has three domains with a flexible linker between the domains II and III and assumes an 'L' shape. Domain III is highly mobile and contacts RuvB.</text>
</comment>
<gene>
    <name evidence="6 8" type="primary">ruvA</name>
    <name evidence="8" type="ORF">FHQ18_06335</name>
</gene>
<accession>A0A5A8F7S7</accession>
<proteinExistence type="inferred from homology"/>
<dbReference type="GO" id="GO:0009378">
    <property type="term" value="F:four-way junction helicase activity"/>
    <property type="evidence" value="ECO:0007669"/>
    <property type="project" value="InterPro"/>
</dbReference>
<feature type="domain" description="Helix-hairpin-helix DNA-binding motif class 1" evidence="7">
    <location>
        <begin position="108"/>
        <end position="127"/>
    </location>
</feature>
<evidence type="ECO:0000256" key="6">
    <source>
        <dbReference type="HAMAP-Rule" id="MF_00031"/>
    </source>
</evidence>
<dbReference type="OrthoDB" id="5293449at2"/>
<dbReference type="GO" id="GO:0048476">
    <property type="term" value="C:Holliday junction resolvase complex"/>
    <property type="evidence" value="ECO:0007669"/>
    <property type="project" value="UniProtKB-UniRule"/>
</dbReference>
<evidence type="ECO:0000313" key="9">
    <source>
        <dbReference type="Proteomes" id="UP000322876"/>
    </source>
</evidence>
<reference evidence="8 9" key="1">
    <citation type="submission" date="2019-06" db="EMBL/GenBank/DDBJ databases">
        <title>Genomic insights into carbon and energy metabolism of Deferribacter autotrophicus revealed new metabolic traits in the phylum Deferribacteres.</title>
        <authorList>
            <person name="Slobodkin A.I."/>
            <person name="Slobodkina G.B."/>
            <person name="Allioux M."/>
            <person name="Alain K."/>
            <person name="Jebbar M."/>
            <person name="Shadrin V."/>
            <person name="Kublanov I.V."/>
            <person name="Toshchakov S.V."/>
            <person name="Bonch-Osmolovskaya E.A."/>
        </authorList>
    </citation>
    <scope>NUCLEOTIDE SEQUENCE [LARGE SCALE GENOMIC DNA]</scope>
    <source>
        <strain evidence="8 9">SL50</strain>
    </source>
</reference>
<keyword evidence="5 6" id="KW-0234">DNA repair</keyword>
<feature type="domain" description="Helix-hairpin-helix DNA-binding motif class 1" evidence="7">
    <location>
        <begin position="73"/>
        <end position="92"/>
    </location>
</feature>
<organism evidence="8 9">
    <name type="scientific">Deferribacter autotrophicus</name>
    <dbReference type="NCBI Taxonomy" id="500465"/>
    <lineage>
        <taxon>Bacteria</taxon>
        <taxon>Pseudomonadati</taxon>
        <taxon>Deferribacterota</taxon>
        <taxon>Deferribacteres</taxon>
        <taxon>Deferribacterales</taxon>
        <taxon>Deferribacteraceae</taxon>
        <taxon>Deferribacter</taxon>
    </lineage>
</organism>
<evidence type="ECO:0000259" key="7">
    <source>
        <dbReference type="SMART" id="SM00278"/>
    </source>
</evidence>
<keyword evidence="2 6" id="KW-0227">DNA damage</keyword>
<feature type="region of interest" description="Domain III" evidence="6">
    <location>
        <begin position="142"/>
        <end position="191"/>
    </location>
</feature>
<protein>
    <recommendedName>
        <fullName evidence="6">Holliday junction branch migration complex subunit RuvA</fullName>
    </recommendedName>
</protein>
<dbReference type="InterPro" id="IPR036267">
    <property type="entry name" value="RuvA_C_sf"/>
</dbReference>
<dbReference type="Pfam" id="PF07499">
    <property type="entry name" value="RuvA_C"/>
    <property type="match status" value="1"/>
</dbReference>
<dbReference type="InterPro" id="IPR012340">
    <property type="entry name" value="NA-bd_OB-fold"/>
</dbReference>
<dbReference type="InterPro" id="IPR003583">
    <property type="entry name" value="Hlx-hairpin-Hlx_DNA-bd_motif"/>
</dbReference>
<dbReference type="GO" id="GO:0006310">
    <property type="term" value="P:DNA recombination"/>
    <property type="evidence" value="ECO:0007669"/>
    <property type="project" value="UniProtKB-UniRule"/>
</dbReference>
<evidence type="ECO:0000313" key="8">
    <source>
        <dbReference type="EMBL" id="KAA0258008.1"/>
    </source>
</evidence>
<keyword evidence="1 6" id="KW-0963">Cytoplasm</keyword>
<comment type="function">
    <text evidence="6">The RuvA-RuvB-RuvC complex processes Holliday junction (HJ) DNA during genetic recombination and DNA repair, while the RuvA-RuvB complex plays an important role in the rescue of blocked DNA replication forks via replication fork reversal (RFR). RuvA specifically binds to HJ cruciform DNA, conferring on it an open structure. The RuvB hexamer acts as an ATP-dependent pump, pulling dsDNA into and through the RuvAB complex. HJ branch migration allows RuvC to scan DNA until it finds its consensus sequence, where it cleaves and resolves the cruciform DNA.</text>
</comment>
<comment type="caution">
    <text evidence="6">Lacks conserved residue(s) required for the propagation of feature annotation.</text>
</comment>
<dbReference type="SMART" id="SM00278">
    <property type="entry name" value="HhH1"/>
    <property type="match status" value="2"/>
</dbReference>
<dbReference type="Pfam" id="PF14520">
    <property type="entry name" value="HHH_5"/>
    <property type="match status" value="1"/>
</dbReference>
<evidence type="ECO:0000256" key="3">
    <source>
        <dbReference type="ARBA" id="ARBA00023125"/>
    </source>
</evidence>
<comment type="subunit">
    <text evidence="6">Homotetramer. Forms an RuvA(8)-RuvB(12)-Holliday junction (HJ) complex. HJ DNA is sandwiched between 2 RuvA tetramers; dsDNA enters through RuvA and exits via RuvB. An RuvB hexamer assembles on each DNA strand where it exits the tetramer. Each RuvB hexamer is contacted by two RuvA subunits (via domain III) on 2 adjacent RuvB subunits; this complex drives branch migration. In the full resolvosome a probable DNA-RuvA(4)-RuvB(12)-RuvC(2) complex forms which resolves the HJ.</text>
</comment>
<comment type="similarity">
    <text evidence="6">Belongs to the RuvA family.</text>
</comment>
<dbReference type="InterPro" id="IPR011114">
    <property type="entry name" value="RuvA_C"/>
</dbReference>
<comment type="caution">
    <text evidence="8">The sequence shown here is derived from an EMBL/GenBank/DDBJ whole genome shotgun (WGS) entry which is preliminary data.</text>
</comment>
<sequence length="191" mass="21436">MINYIKGILTVKKPDYIVVESCGIGYQIYVSLTTYSSLPSEGSEVLILIQQFVKDNGIFLYGFLTEGEKKIFNLLNKVSKIGPKLALAILSGFDTEKLKECILSRDAVRLSTIPGIGRKTAERIVLELKDKLGDIEEYQVVDNSVVDDVISALMNLGYKKQECTAVLKEIDYQNKNFEEILKESLKKLTKS</sequence>
<dbReference type="Gene3D" id="2.40.50.140">
    <property type="entry name" value="Nucleic acid-binding proteins"/>
    <property type="match status" value="1"/>
</dbReference>